<feature type="compositionally biased region" description="Basic and acidic residues" evidence="1">
    <location>
        <begin position="187"/>
        <end position="198"/>
    </location>
</feature>
<feature type="region of interest" description="Disordered" evidence="1">
    <location>
        <begin position="157"/>
        <end position="198"/>
    </location>
</feature>
<feature type="transmembrane region" description="Helical" evidence="2">
    <location>
        <begin position="45"/>
        <end position="70"/>
    </location>
</feature>
<organism evidence="3 4">
    <name type="scientific">Rhodopirellula sallentina SM41</name>
    <dbReference type="NCBI Taxonomy" id="1263870"/>
    <lineage>
        <taxon>Bacteria</taxon>
        <taxon>Pseudomonadati</taxon>
        <taxon>Planctomycetota</taxon>
        <taxon>Planctomycetia</taxon>
        <taxon>Pirellulales</taxon>
        <taxon>Pirellulaceae</taxon>
        <taxon>Rhodopirellula</taxon>
    </lineage>
</organism>
<evidence type="ECO:0000313" key="3">
    <source>
        <dbReference type="EMBL" id="EMI52391.1"/>
    </source>
</evidence>
<evidence type="ECO:0000256" key="1">
    <source>
        <dbReference type="SAM" id="MobiDB-lite"/>
    </source>
</evidence>
<gene>
    <name evidence="3" type="ORF">RSSM_06103</name>
</gene>
<protein>
    <recommendedName>
        <fullName evidence="5">Cytochrome oxidase complex assembly protein 1</fullName>
    </recommendedName>
</protein>
<name>M5U3F5_9BACT</name>
<dbReference type="Proteomes" id="UP000011885">
    <property type="component" value="Unassembled WGS sequence"/>
</dbReference>
<keyword evidence="2" id="KW-0812">Transmembrane</keyword>
<keyword evidence="2" id="KW-1133">Transmembrane helix</keyword>
<dbReference type="EMBL" id="ANOH01000431">
    <property type="protein sequence ID" value="EMI52391.1"/>
    <property type="molecule type" value="Genomic_DNA"/>
</dbReference>
<proteinExistence type="predicted"/>
<evidence type="ECO:0000256" key="2">
    <source>
        <dbReference type="SAM" id="Phobius"/>
    </source>
</evidence>
<accession>M5U3F5</accession>
<feature type="region of interest" description="Disordered" evidence="1">
    <location>
        <begin position="1"/>
        <end position="39"/>
    </location>
</feature>
<comment type="caution">
    <text evidence="3">The sequence shown here is derived from an EMBL/GenBank/DDBJ whole genome shotgun (WGS) entry which is preliminary data.</text>
</comment>
<feature type="compositionally biased region" description="Low complexity" evidence="1">
    <location>
        <begin position="1"/>
        <end position="26"/>
    </location>
</feature>
<keyword evidence="2" id="KW-0472">Membrane</keyword>
<evidence type="ECO:0000313" key="4">
    <source>
        <dbReference type="Proteomes" id="UP000011885"/>
    </source>
</evidence>
<dbReference type="AlphaFoldDB" id="M5U3F5"/>
<dbReference type="PATRIC" id="fig|1263870.3.peg.6464"/>
<keyword evidence="4" id="KW-1185">Reference proteome</keyword>
<evidence type="ECO:0008006" key="5">
    <source>
        <dbReference type="Google" id="ProtNLM"/>
    </source>
</evidence>
<sequence>MGDMSNDSFSSGSSSGPTGQNGNSPGVPGSQPDGSSSTKNRKTCLWILGILLGGGFFLMIVCCGVGLYGVQNYGSVIFEPVRAELNQMAELRSEVGNIESLNMNVFATVEEGESNPEFVILDGKSDQGDIQLSVKMDNSGELQKVFLVLPDGSRKPIDMDKRVGSTTVVPAPTPGGNSEQTPGDAEESTRTPLDETERELRELEAELDLT</sequence>
<reference evidence="3 4" key="1">
    <citation type="journal article" date="2013" name="Mar. Genomics">
        <title>Expression of sulfatases in Rhodopirellula baltica and the diversity of sulfatases in the genus Rhodopirellula.</title>
        <authorList>
            <person name="Wegner C.E."/>
            <person name="Richter-Heitmann T."/>
            <person name="Klindworth A."/>
            <person name="Klockow C."/>
            <person name="Richter M."/>
            <person name="Achstetter T."/>
            <person name="Glockner F.O."/>
            <person name="Harder J."/>
        </authorList>
    </citation>
    <scope>NUCLEOTIDE SEQUENCE [LARGE SCALE GENOMIC DNA]</scope>
    <source>
        <strain evidence="3 4">SM41</strain>
    </source>
</reference>